<dbReference type="AlphaFoldDB" id="A0A4Q2S9K6"/>
<feature type="compositionally biased region" description="Low complexity" evidence="4">
    <location>
        <begin position="15"/>
        <end position="58"/>
    </location>
</feature>
<name>A0A4Q2S9K6_9ACTN</name>
<keyword evidence="6" id="KW-1185">Reference proteome</keyword>
<dbReference type="SUPFAM" id="SSF53756">
    <property type="entry name" value="UDP-Glycosyltransferase/glycogen phosphorylase"/>
    <property type="match status" value="1"/>
</dbReference>
<dbReference type="Pfam" id="PF13692">
    <property type="entry name" value="Glyco_trans_1_4"/>
    <property type="match status" value="1"/>
</dbReference>
<feature type="compositionally biased region" description="Low complexity" evidence="4">
    <location>
        <begin position="70"/>
        <end position="83"/>
    </location>
</feature>
<sequence length="450" mass="47965">MPRGTATVPARRGSRSATSSSSSTTAISPSARRAAGSRSSSCSAWWPSPSSSSRGTRAQATSRPREHRPPSSARRSWRSPSARCFSTPPRRSRSASPSASRCGHHRRPWPMPERIHLAANNPDLGGGEQVLLRHAEALLDLGHPVTVVAADSPTEVLDAAAGVGADVVAIRADGRRDHLQRLRAWDRTERDGVLWCHGLVPALATAGHPRRIVHLHQDPRGRAQAVAARVARRGALATLVPSSDMAGRVSGSRAHANWTSDLPTLDRPAVRTGAVGYLGRISTDKGVDVLVRAVARAAVAGDLLLAGDSRYVAEADVRTVEHALAGLGPRAVRLGHTSPADLFRRVDVVVFPSVWPEPFGLVVAEAMAAGVPFVISAAGALPEVAGPDHPWVARAGDADDLARVLERALRATPEEVRDVTGRARRRWEEQYSPRAGRLRVEALLTDLGIT</sequence>
<reference evidence="5 6" key="1">
    <citation type="submission" date="2019-01" db="EMBL/GenBank/DDBJ databases">
        <title>Novel species of Nocardioides.</title>
        <authorList>
            <person name="Liu Q."/>
            <person name="Xin Y.-H."/>
        </authorList>
    </citation>
    <scope>NUCLEOTIDE SEQUENCE [LARGE SCALE GENOMIC DNA]</scope>
    <source>
        <strain evidence="5 6">CGMCC 4.6875</strain>
    </source>
</reference>
<gene>
    <name evidence="5" type="ORF">EUA07_13635</name>
</gene>
<dbReference type="PANTHER" id="PTHR12526">
    <property type="entry name" value="GLYCOSYLTRANSFERASE"/>
    <property type="match status" value="1"/>
</dbReference>
<evidence type="ECO:0000256" key="3">
    <source>
        <dbReference type="ARBA" id="ARBA00022679"/>
    </source>
</evidence>
<dbReference type="OrthoDB" id="6286688at2"/>
<evidence type="ECO:0000313" key="5">
    <source>
        <dbReference type="EMBL" id="RYC00731.1"/>
    </source>
</evidence>
<keyword evidence="3 5" id="KW-0808">Transferase</keyword>
<evidence type="ECO:0000256" key="2">
    <source>
        <dbReference type="ARBA" id="ARBA00022676"/>
    </source>
</evidence>
<evidence type="ECO:0000313" key="6">
    <source>
        <dbReference type="Proteomes" id="UP000293291"/>
    </source>
</evidence>
<dbReference type="PANTHER" id="PTHR12526:SF640">
    <property type="entry name" value="COLANIC ACID BIOSYNTHESIS GLYCOSYLTRANSFERASE WCAL-RELATED"/>
    <property type="match status" value="1"/>
</dbReference>
<protein>
    <submittedName>
        <fullName evidence="5">Glycosyltransferase</fullName>
    </submittedName>
</protein>
<keyword evidence="2" id="KW-0328">Glycosyltransferase</keyword>
<comment type="caution">
    <text evidence="5">The sequence shown here is derived from an EMBL/GenBank/DDBJ whole genome shotgun (WGS) entry which is preliminary data.</text>
</comment>
<organism evidence="5 6">
    <name type="scientific">Nocardioides ganghwensis</name>
    <dbReference type="NCBI Taxonomy" id="252230"/>
    <lineage>
        <taxon>Bacteria</taxon>
        <taxon>Bacillati</taxon>
        <taxon>Actinomycetota</taxon>
        <taxon>Actinomycetes</taxon>
        <taxon>Propionibacteriales</taxon>
        <taxon>Nocardioidaceae</taxon>
        <taxon>Nocardioides</taxon>
    </lineage>
</organism>
<comment type="similarity">
    <text evidence="1">Belongs to the glycosyltransferase group 1 family. Glycosyltransferase 4 subfamily.</text>
</comment>
<proteinExistence type="inferred from homology"/>
<dbReference type="Gene3D" id="3.40.50.2000">
    <property type="entry name" value="Glycogen Phosphorylase B"/>
    <property type="match status" value="2"/>
</dbReference>
<feature type="region of interest" description="Disordered" evidence="4">
    <location>
        <begin position="1"/>
        <end position="109"/>
    </location>
</feature>
<dbReference type="GO" id="GO:0016757">
    <property type="term" value="F:glycosyltransferase activity"/>
    <property type="evidence" value="ECO:0007669"/>
    <property type="project" value="UniProtKB-KW"/>
</dbReference>
<dbReference type="EMBL" id="SDWU01000014">
    <property type="protein sequence ID" value="RYC00731.1"/>
    <property type="molecule type" value="Genomic_DNA"/>
</dbReference>
<evidence type="ECO:0000256" key="4">
    <source>
        <dbReference type="SAM" id="MobiDB-lite"/>
    </source>
</evidence>
<evidence type="ECO:0000256" key="1">
    <source>
        <dbReference type="ARBA" id="ARBA00009481"/>
    </source>
</evidence>
<dbReference type="CDD" id="cd03801">
    <property type="entry name" value="GT4_PimA-like"/>
    <property type="match status" value="1"/>
</dbReference>
<accession>A0A4Q2S9K6</accession>
<dbReference type="Proteomes" id="UP000293291">
    <property type="component" value="Unassembled WGS sequence"/>
</dbReference>